<dbReference type="CDD" id="cd00207">
    <property type="entry name" value="fer2"/>
    <property type="match status" value="1"/>
</dbReference>
<feature type="domain" description="2Fe-2S ferredoxin-type" evidence="6">
    <location>
        <begin position="1"/>
        <end position="76"/>
    </location>
</feature>
<dbReference type="InterPro" id="IPR012675">
    <property type="entry name" value="Beta-grasp_dom_sf"/>
</dbReference>
<dbReference type="EMBL" id="FMTS01000002">
    <property type="protein sequence ID" value="SCW56718.1"/>
    <property type="molecule type" value="Genomic_DNA"/>
</dbReference>
<keyword evidence="4" id="KW-0408">Iron</keyword>
<name>A0A1G4RIR8_9CAUL</name>
<keyword evidence="1" id="KW-0001">2Fe-2S</keyword>
<evidence type="ECO:0000256" key="2">
    <source>
        <dbReference type="ARBA" id="ARBA00022723"/>
    </source>
</evidence>
<dbReference type="InterPro" id="IPR006058">
    <property type="entry name" value="2Fe2S_fd_BS"/>
</dbReference>
<evidence type="ECO:0000256" key="4">
    <source>
        <dbReference type="ARBA" id="ARBA00023004"/>
    </source>
</evidence>
<dbReference type="AlphaFoldDB" id="A0A1G4RIR8"/>
<reference evidence="8" key="1">
    <citation type="submission" date="2016-10" db="EMBL/GenBank/DDBJ databases">
        <authorList>
            <person name="Varghese N."/>
            <person name="Submissions S."/>
        </authorList>
    </citation>
    <scope>NUCLEOTIDE SEQUENCE [LARGE SCALE GENOMIC DNA]</scope>
    <source>
        <strain evidence="8">CGMCC 1.3431</strain>
    </source>
</reference>
<dbReference type="FunFam" id="3.10.20.30:FF:000020">
    <property type="entry name" value="Xanthine dehydrogenase iron-sulfur subunit"/>
    <property type="match status" value="1"/>
</dbReference>
<dbReference type="Pfam" id="PF00111">
    <property type="entry name" value="Fer2"/>
    <property type="match status" value="1"/>
</dbReference>
<dbReference type="SUPFAM" id="SSF54292">
    <property type="entry name" value="2Fe-2S ferredoxin-like"/>
    <property type="match status" value="1"/>
</dbReference>
<keyword evidence="8" id="KW-1185">Reference proteome</keyword>
<dbReference type="PANTHER" id="PTHR44379:SF2">
    <property type="entry name" value="BLR6218 PROTEIN"/>
    <property type="match status" value="1"/>
</dbReference>
<dbReference type="InterPro" id="IPR036884">
    <property type="entry name" value="2Fe-2S-bd_dom_sf"/>
</dbReference>
<dbReference type="Proteomes" id="UP000199150">
    <property type="component" value="Unassembled WGS sequence"/>
</dbReference>
<keyword evidence="3" id="KW-0560">Oxidoreductase</keyword>
<accession>A0A1G4RIR8</accession>
<dbReference type="Gene3D" id="3.10.20.30">
    <property type="match status" value="1"/>
</dbReference>
<dbReference type="PROSITE" id="PS00197">
    <property type="entry name" value="2FE2S_FER_1"/>
    <property type="match status" value="1"/>
</dbReference>
<proteinExistence type="predicted"/>
<gene>
    <name evidence="7" type="ORF">SAMN02927928_1971</name>
</gene>
<evidence type="ECO:0000256" key="5">
    <source>
        <dbReference type="ARBA" id="ARBA00023014"/>
    </source>
</evidence>
<dbReference type="PANTHER" id="PTHR44379">
    <property type="entry name" value="OXIDOREDUCTASE WITH IRON-SULFUR SUBUNIT"/>
    <property type="match status" value="1"/>
</dbReference>
<keyword evidence="2" id="KW-0479">Metal-binding</keyword>
<dbReference type="GO" id="GO:0016491">
    <property type="term" value="F:oxidoreductase activity"/>
    <property type="evidence" value="ECO:0007669"/>
    <property type="project" value="UniProtKB-KW"/>
</dbReference>
<dbReference type="GO" id="GO:0046872">
    <property type="term" value="F:metal ion binding"/>
    <property type="evidence" value="ECO:0007669"/>
    <property type="project" value="UniProtKB-KW"/>
</dbReference>
<dbReference type="RefSeq" id="WP_090647038.1">
    <property type="nucleotide sequence ID" value="NZ_CBCRYE010000006.1"/>
</dbReference>
<dbReference type="STRING" id="260084.SAMN02927928_1971"/>
<dbReference type="InterPro" id="IPR002888">
    <property type="entry name" value="2Fe-2S-bd"/>
</dbReference>
<sequence length="158" mass="16784">MITLTVNGKRREVNAPEEMPLLWALRDELDLKGTKFGCGVAQCGACTVHIDGEATRACVTPIGSLDGAKITTIEGIGETREGQALQAAWLELDVMQCGYCQAGQIMTAAALLAKTPKPDDTAIDDAMEGNLCRCATYKRIRAAIKSASGQPVDDLRSA</sequence>
<dbReference type="Pfam" id="PF01799">
    <property type="entry name" value="Fer2_2"/>
    <property type="match status" value="1"/>
</dbReference>
<dbReference type="InterPro" id="IPR036010">
    <property type="entry name" value="2Fe-2S_ferredoxin-like_sf"/>
</dbReference>
<dbReference type="GO" id="GO:0051537">
    <property type="term" value="F:2 iron, 2 sulfur cluster binding"/>
    <property type="evidence" value="ECO:0007669"/>
    <property type="project" value="UniProtKB-KW"/>
</dbReference>
<evidence type="ECO:0000313" key="8">
    <source>
        <dbReference type="Proteomes" id="UP000199150"/>
    </source>
</evidence>
<dbReference type="Gene3D" id="1.10.150.120">
    <property type="entry name" value="[2Fe-2S]-binding domain"/>
    <property type="match status" value="1"/>
</dbReference>
<protein>
    <submittedName>
        <fullName evidence="7">Isoquinoline 1-oxidoreductase, alpha subunit</fullName>
    </submittedName>
</protein>
<evidence type="ECO:0000313" key="7">
    <source>
        <dbReference type="EMBL" id="SCW56718.1"/>
    </source>
</evidence>
<dbReference type="OrthoDB" id="9806714at2"/>
<organism evidence="7 8">
    <name type="scientific">Asticcacaulis taihuensis</name>
    <dbReference type="NCBI Taxonomy" id="260084"/>
    <lineage>
        <taxon>Bacteria</taxon>
        <taxon>Pseudomonadati</taxon>
        <taxon>Pseudomonadota</taxon>
        <taxon>Alphaproteobacteria</taxon>
        <taxon>Caulobacterales</taxon>
        <taxon>Caulobacteraceae</taxon>
        <taxon>Asticcacaulis</taxon>
    </lineage>
</organism>
<dbReference type="InterPro" id="IPR051452">
    <property type="entry name" value="Diverse_Oxidoreductases"/>
</dbReference>
<evidence type="ECO:0000256" key="1">
    <source>
        <dbReference type="ARBA" id="ARBA00022714"/>
    </source>
</evidence>
<evidence type="ECO:0000259" key="6">
    <source>
        <dbReference type="PROSITE" id="PS51085"/>
    </source>
</evidence>
<evidence type="ECO:0000256" key="3">
    <source>
        <dbReference type="ARBA" id="ARBA00023002"/>
    </source>
</evidence>
<dbReference type="InterPro" id="IPR001041">
    <property type="entry name" value="2Fe-2S_ferredoxin-type"/>
</dbReference>
<dbReference type="SUPFAM" id="SSF47741">
    <property type="entry name" value="CO dehydrogenase ISP C-domain like"/>
    <property type="match status" value="1"/>
</dbReference>
<dbReference type="PROSITE" id="PS51085">
    <property type="entry name" value="2FE2S_FER_2"/>
    <property type="match status" value="1"/>
</dbReference>
<keyword evidence="5" id="KW-0411">Iron-sulfur</keyword>